<keyword evidence="1" id="KW-0175">Coiled coil</keyword>
<feature type="compositionally biased region" description="Polar residues" evidence="2">
    <location>
        <begin position="215"/>
        <end position="234"/>
    </location>
</feature>
<sequence length="667" mass="74320">MQQQDQFSVLVAEAVAQSRNGRDNTGQLQLVLALLTTERQRQEEIRKTKELELEILKLEKATNVTTIGAAAPLLQPGSQQLALEGVQHSLPYSGSHFAQGRPTEHQTMDFGFNYPGLAIPQMFDSYDDSWMKGLPFDNIPNGPWTPPQDVATLPAATPSSSADSPPLPWFQGPSPRQEQFSETQTPLMEAIPSTPTTDEARKHSLDSRFTKPRLASTTQPARSKGSSTNVSRETQSSRKKIEEEAVYCKDCEKLTATFVLHYEKKHNMHGTKFTVELICSRCEGHLGLSEPPTTLAATSTANTRKRTHDDFKIDCEICKRRIGSGGFKFAGNGDVHGLGSGGKLRDDDGIMVADAMNFRVEPICAPCKSKYRLCTECGGGGKFRTGKYRPVELFAANRRTCNVSHVRIGGAPLHFEVFAAPFELTEKIMSESREVHMDGFSGLYMCPEIIEVPDGTLDSYDKIATWAFEGWKGAETLIRHDAEKSRGLRKYVAAVYVDAQQNRMRGSTVKRIQATYNTATASEEPEAPATLRFQVGYMFAEWDIANGALLLANGYIRTMNVSTLPILRGMAERILRRAMADQRCMAQDPSISPTPPALNHIWLLSRKQHARLTSMTERLGFVPLDEYLKLFPHVDKNIFLRDIHVPRSLFLEVICSVPEYLRETGGR</sequence>
<accession>A0A507EAD0</accession>
<dbReference type="AlphaFoldDB" id="A0A507EAD0"/>
<evidence type="ECO:0000313" key="3">
    <source>
        <dbReference type="EMBL" id="TPX60010.1"/>
    </source>
</evidence>
<proteinExistence type="predicted"/>
<evidence type="ECO:0000256" key="2">
    <source>
        <dbReference type="SAM" id="MobiDB-lite"/>
    </source>
</evidence>
<evidence type="ECO:0000313" key="4">
    <source>
        <dbReference type="Proteomes" id="UP000318582"/>
    </source>
</evidence>
<feature type="region of interest" description="Disordered" evidence="2">
    <location>
        <begin position="141"/>
        <end position="239"/>
    </location>
</feature>
<feature type="compositionally biased region" description="Polar residues" evidence="2">
    <location>
        <begin position="174"/>
        <end position="186"/>
    </location>
</feature>
<protein>
    <submittedName>
        <fullName evidence="3">Uncharacterized protein</fullName>
    </submittedName>
</protein>
<gene>
    <name evidence="3" type="ORF">PhCBS80983_g02073</name>
</gene>
<feature type="coiled-coil region" evidence="1">
    <location>
        <begin position="34"/>
        <end position="61"/>
    </location>
</feature>
<feature type="compositionally biased region" description="Low complexity" evidence="2">
    <location>
        <begin position="151"/>
        <end position="164"/>
    </location>
</feature>
<dbReference type="Proteomes" id="UP000318582">
    <property type="component" value="Unassembled WGS sequence"/>
</dbReference>
<comment type="caution">
    <text evidence="3">The sequence shown here is derived from an EMBL/GenBank/DDBJ whole genome shotgun (WGS) entry which is preliminary data.</text>
</comment>
<name>A0A507EAD0_9FUNG</name>
<keyword evidence="4" id="KW-1185">Reference proteome</keyword>
<organism evidence="3 4">
    <name type="scientific">Powellomyces hirtus</name>
    <dbReference type="NCBI Taxonomy" id="109895"/>
    <lineage>
        <taxon>Eukaryota</taxon>
        <taxon>Fungi</taxon>
        <taxon>Fungi incertae sedis</taxon>
        <taxon>Chytridiomycota</taxon>
        <taxon>Chytridiomycota incertae sedis</taxon>
        <taxon>Chytridiomycetes</taxon>
        <taxon>Spizellomycetales</taxon>
        <taxon>Powellomycetaceae</taxon>
        <taxon>Powellomyces</taxon>
    </lineage>
</organism>
<evidence type="ECO:0000256" key="1">
    <source>
        <dbReference type="SAM" id="Coils"/>
    </source>
</evidence>
<dbReference type="STRING" id="109895.A0A507EAD0"/>
<dbReference type="EMBL" id="QEAQ01000019">
    <property type="protein sequence ID" value="TPX60010.1"/>
    <property type="molecule type" value="Genomic_DNA"/>
</dbReference>
<feature type="compositionally biased region" description="Basic and acidic residues" evidence="2">
    <location>
        <begin position="198"/>
        <end position="209"/>
    </location>
</feature>
<reference evidence="3 4" key="1">
    <citation type="journal article" date="2019" name="Sci. Rep.">
        <title>Comparative genomics of chytrid fungi reveal insights into the obligate biotrophic and pathogenic lifestyle of Synchytrium endobioticum.</title>
        <authorList>
            <person name="van de Vossenberg B.T.L.H."/>
            <person name="Warris S."/>
            <person name="Nguyen H.D.T."/>
            <person name="van Gent-Pelzer M.P.E."/>
            <person name="Joly D.L."/>
            <person name="van de Geest H.C."/>
            <person name="Bonants P.J.M."/>
            <person name="Smith D.S."/>
            <person name="Levesque C.A."/>
            <person name="van der Lee T.A.J."/>
        </authorList>
    </citation>
    <scope>NUCLEOTIDE SEQUENCE [LARGE SCALE GENOMIC DNA]</scope>
    <source>
        <strain evidence="3 4">CBS 809.83</strain>
    </source>
</reference>